<dbReference type="UniPathway" id="UPA00157">
    <property type="reaction ID" value="UER00260"/>
</dbReference>
<sequence length="97" mass="11062">MDTRMEFLVRTENTLPPDTPDDVRASLREGERARARELREAGILKRLWRVPGRNATIGLYEAADPAELHDALVSLPMWKWMDITVEALATHPQEKAP</sequence>
<dbReference type="Pfam" id="PF02426">
    <property type="entry name" value="MIase"/>
    <property type="match status" value="1"/>
</dbReference>
<comment type="pathway">
    <text evidence="2 8">Aromatic compound metabolism; beta-ketoadipate pathway; 5-oxo-4,5-dihydro-2-furylacetate from catechol: step 3/3.</text>
</comment>
<accession>M3F9G6</accession>
<evidence type="ECO:0000256" key="5">
    <source>
        <dbReference type="ARBA" id="ARBA00012070"/>
    </source>
</evidence>
<evidence type="ECO:0000256" key="4">
    <source>
        <dbReference type="ARBA" id="ARBA00011365"/>
    </source>
</evidence>
<evidence type="ECO:0000256" key="6">
    <source>
        <dbReference type="ARBA" id="ARBA00022797"/>
    </source>
</evidence>
<evidence type="ECO:0000256" key="7">
    <source>
        <dbReference type="ARBA" id="ARBA00023235"/>
    </source>
</evidence>
<evidence type="ECO:0000256" key="3">
    <source>
        <dbReference type="ARBA" id="ARBA00010882"/>
    </source>
</evidence>
<dbReference type="SUPFAM" id="SSF54909">
    <property type="entry name" value="Dimeric alpha+beta barrel"/>
    <property type="match status" value="1"/>
</dbReference>
<evidence type="ECO:0000259" key="9">
    <source>
        <dbReference type="Pfam" id="PF02426"/>
    </source>
</evidence>
<evidence type="ECO:0000256" key="2">
    <source>
        <dbReference type="ARBA" id="ARBA00005193"/>
    </source>
</evidence>
<comment type="catalytic activity">
    <reaction evidence="1 8">
        <text>(S)-muconolactone = (4,5-dihydro-5-oxofuran-2-yl)-acetate</text>
        <dbReference type="Rhea" id="RHEA:12348"/>
        <dbReference type="ChEBI" id="CHEBI:58425"/>
        <dbReference type="ChEBI" id="CHEBI:58736"/>
        <dbReference type="EC" id="5.3.3.4"/>
    </reaction>
</comment>
<dbReference type="Proteomes" id="UP000030760">
    <property type="component" value="Unassembled WGS sequence"/>
</dbReference>
<dbReference type="Gene3D" id="3.30.70.1060">
    <property type="entry name" value="Dimeric alpha+beta barrel"/>
    <property type="match status" value="1"/>
</dbReference>
<name>M3F9G6_9ACTN</name>
<proteinExistence type="inferred from homology"/>
<gene>
    <name evidence="10" type="ORF">SBD_1030</name>
</gene>
<dbReference type="AlphaFoldDB" id="M3F9G6"/>
<organism evidence="10 11">
    <name type="scientific">Streptomyces bottropensis ATCC 25435</name>
    <dbReference type="NCBI Taxonomy" id="1054862"/>
    <lineage>
        <taxon>Bacteria</taxon>
        <taxon>Bacillati</taxon>
        <taxon>Actinomycetota</taxon>
        <taxon>Actinomycetes</taxon>
        <taxon>Kitasatosporales</taxon>
        <taxon>Streptomycetaceae</taxon>
        <taxon>Streptomyces</taxon>
    </lineage>
</organism>
<evidence type="ECO:0000313" key="10">
    <source>
        <dbReference type="EMBL" id="EMF58358.1"/>
    </source>
</evidence>
<dbReference type="EC" id="5.3.3.4" evidence="5 8"/>
<dbReference type="GO" id="GO:0016159">
    <property type="term" value="F:muconolactone delta-isomerase activity"/>
    <property type="evidence" value="ECO:0007669"/>
    <property type="project" value="UniProtKB-EC"/>
</dbReference>
<evidence type="ECO:0000256" key="8">
    <source>
        <dbReference type="PIRNR" id="PIRNR001486"/>
    </source>
</evidence>
<comment type="subunit">
    <text evidence="4">Homodecamer.</text>
</comment>
<dbReference type="GO" id="GO:0042952">
    <property type="term" value="P:beta-ketoadipate pathway"/>
    <property type="evidence" value="ECO:0007669"/>
    <property type="project" value="UniProtKB-UniPathway"/>
</dbReference>
<dbReference type="PIRSF" id="PIRSF001486">
    <property type="entry name" value="CatC"/>
    <property type="match status" value="1"/>
</dbReference>
<keyword evidence="7 8" id="KW-0413">Isomerase</keyword>
<dbReference type="InterPro" id="IPR026029">
    <property type="entry name" value="MLI_dom"/>
</dbReference>
<dbReference type="InterPro" id="IPR003464">
    <property type="entry name" value="Muconolactone_d_Isoase"/>
</dbReference>
<keyword evidence="6 8" id="KW-0058">Aromatic hydrocarbons catabolism</keyword>
<protein>
    <recommendedName>
        <fullName evidence="5 8">Muconolactone Delta-isomerase</fullName>
        <shortName evidence="8">MIase</shortName>
        <ecNumber evidence="5 8">5.3.3.4</ecNumber>
    </recommendedName>
</protein>
<evidence type="ECO:0000313" key="11">
    <source>
        <dbReference type="Proteomes" id="UP000030760"/>
    </source>
</evidence>
<feature type="domain" description="Muconolactone isomerase" evidence="9">
    <location>
        <begin position="5"/>
        <end position="93"/>
    </location>
</feature>
<reference evidence="11" key="1">
    <citation type="journal article" date="2013" name="Genome Announc.">
        <title>Draft Genome Sequence of Streptomyces bottropensis ATCC 25435, a Bottromycin-Producing Actinomycete.</title>
        <authorList>
            <person name="Zhang H."/>
            <person name="Zhou W."/>
            <person name="Zhuang Y."/>
            <person name="Liang X."/>
            <person name="Liu T."/>
        </authorList>
    </citation>
    <scope>NUCLEOTIDE SEQUENCE [LARGE SCALE GENOMIC DNA]</scope>
    <source>
        <strain evidence="11">ATCC 25435</strain>
    </source>
</reference>
<comment type="similarity">
    <text evidence="3 8">Belongs to the muconolactone Delta-isomerase family.</text>
</comment>
<evidence type="ECO:0000256" key="1">
    <source>
        <dbReference type="ARBA" id="ARBA00001739"/>
    </source>
</evidence>
<dbReference type="EMBL" id="KB405056">
    <property type="protein sequence ID" value="EMF58358.1"/>
    <property type="molecule type" value="Genomic_DNA"/>
</dbReference>
<dbReference type="InterPro" id="IPR011008">
    <property type="entry name" value="Dimeric_a/b-barrel"/>
</dbReference>